<feature type="domain" description="Protein kinase" evidence="2">
    <location>
        <begin position="53"/>
        <end position="129"/>
    </location>
</feature>
<feature type="compositionally biased region" description="Low complexity" evidence="1">
    <location>
        <begin position="23"/>
        <end position="36"/>
    </location>
</feature>
<organism evidence="3 4">
    <name type="scientific">Chrysodeixis includens</name>
    <name type="common">Soybean looper</name>
    <name type="synonym">Pseudoplusia includens</name>
    <dbReference type="NCBI Taxonomy" id="689277"/>
    <lineage>
        <taxon>Eukaryota</taxon>
        <taxon>Metazoa</taxon>
        <taxon>Ecdysozoa</taxon>
        <taxon>Arthropoda</taxon>
        <taxon>Hexapoda</taxon>
        <taxon>Insecta</taxon>
        <taxon>Pterygota</taxon>
        <taxon>Neoptera</taxon>
        <taxon>Endopterygota</taxon>
        <taxon>Lepidoptera</taxon>
        <taxon>Glossata</taxon>
        <taxon>Ditrysia</taxon>
        <taxon>Noctuoidea</taxon>
        <taxon>Noctuidae</taxon>
        <taxon>Plusiinae</taxon>
        <taxon>Chrysodeixis</taxon>
    </lineage>
</organism>
<accession>A0A9N8L2Q4</accession>
<gene>
    <name evidence="3" type="ORF">CINC_LOCUS2954</name>
</gene>
<dbReference type="AlphaFoldDB" id="A0A9N8L2Q4"/>
<protein>
    <recommendedName>
        <fullName evidence="2">Protein kinase domain-containing protein</fullName>
    </recommendedName>
</protein>
<sequence>MSRCIGPVFGETRVLVRSRGVRPSRAAGPRALALGASPPPAAPRGRPSAAIGRGRRHNPSQSVAVKVVTKKGIQKASEILVKEIKILRELTALHHTNLVAMHDCMDSPAYVYVVMECVDNHTGFRISIARMWIRSKVTTH</sequence>
<feature type="region of interest" description="Disordered" evidence="1">
    <location>
        <begin position="20"/>
        <end position="62"/>
    </location>
</feature>
<evidence type="ECO:0000313" key="3">
    <source>
        <dbReference type="EMBL" id="CAD0201281.1"/>
    </source>
</evidence>
<dbReference type="Gene3D" id="3.30.200.20">
    <property type="entry name" value="Phosphorylase Kinase, domain 1"/>
    <property type="match status" value="1"/>
</dbReference>
<dbReference type="GO" id="GO:0004672">
    <property type="term" value="F:protein kinase activity"/>
    <property type="evidence" value="ECO:0007669"/>
    <property type="project" value="InterPro"/>
</dbReference>
<dbReference type="GO" id="GO:0005524">
    <property type="term" value="F:ATP binding"/>
    <property type="evidence" value="ECO:0007669"/>
    <property type="project" value="InterPro"/>
</dbReference>
<name>A0A9N8L2Q4_CHRIL</name>
<dbReference type="InterPro" id="IPR011009">
    <property type="entry name" value="Kinase-like_dom_sf"/>
</dbReference>
<dbReference type="Pfam" id="PF00069">
    <property type="entry name" value="Pkinase"/>
    <property type="match status" value="1"/>
</dbReference>
<evidence type="ECO:0000256" key="1">
    <source>
        <dbReference type="SAM" id="MobiDB-lite"/>
    </source>
</evidence>
<dbReference type="Proteomes" id="UP001154114">
    <property type="component" value="Chromosome 14"/>
</dbReference>
<keyword evidence="4" id="KW-1185">Reference proteome</keyword>
<evidence type="ECO:0000259" key="2">
    <source>
        <dbReference type="Pfam" id="PF00069"/>
    </source>
</evidence>
<dbReference type="InterPro" id="IPR000719">
    <property type="entry name" value="Prot_kinase_dom"/>
</dbReference>
<evidence type="ECO:0000313" key="4">
    <source>
        <dbReference type="Proteomes" id="UP001154114"/>
    </source>
</evidence>
<dbReference type="SUPFAM" id="SSF56112">
    <property type="entry name" value="Protein kinase-like (PK-like)"/>
    <property type="match status" value="1"/>
</dbReference>
<reference evidence="3" key="1">
    <citation type="submission" date="2021-12" db="EMBL/GenBank/DDBJ databases">
        <authorList>
            <person name="King R."/>
        </authorList>
    </citation>
    <scope>NUCLEOTIDE SEQUENCE</scope>
</reference>
<proteinExistence type="predicted"/>
<feature type="compositionally biased region" description="Low complexity" evidence="1">
    <location>
        <begin position="43"/>
        <end position="52"/>
    </location>
</feature>
<dbReference type="EMBL" id="LR824017">
    <property type="protein sequence ID" value="CAD0201281.1"/>
    <property type="molecule type" value="Genomic_DNA"/>
</dbReference>
<dbReference type="OrthoDB" id="346907at2759"/>